<reference evidence="1" key="1">
    <citation type="journal article" date="2019" name="PLoS Negl. Trop. Dis.">
        <title>Revisiting the worldwide diversity of Leptospira species in the environment.</title>
        <authorList>
            <person name="Vincent A.T."/>
            <person name="Schiettekatte O."/>
            <person name="Bourhy P."/>
            <person name="Veyrier F.J."/>
            <person name="Picardeau M."/>
        </authorList>
    </citation>
    <scope>NUCLEOTIDE SEQUENCE [LARGE SCALE GENOMIC DNA]</scope>
    <source>
        <strain evidence="1">201702476</strain>
    </source>
</reference>
<proteinExistence type="predicted"/>
<comment type="caution">
    <text evidence="1">The sequence shown here is derived from an EMBL/GenBank/DDBJ whole genome shotgun (WGS) entry which is preliminary data.</text>
</comment>
<dbReference type="EMBL" id="RQGD01000014">
    <property type="protein sequence ID" value="TGL61877.1"/>
    <property type="molecule type" value="Genomic_DNA"/>
</dbReference>
<organism evidence="1 2">
    <name type="scientific">Leptospira ognonensis</name>
    <dbReference type="NCBI Taxonomy" id="2484945"/>
    <lineage>
        <taxon>Bacteria</taxon>
        <taxon>Pseudomonadati</taxon>
        <taxon>Spirochaetota</taxon>
        <taxon>Spirochaetia</taxon>
        <taxon>Leptospirales</taxon>
        <taxon>Leptospiraceae</taxon>
        <taxon>Leptospira</taxon>
    </lineage>
</organism>
<protein>
    <submittedName>
        <fullName evidence="1">DUF4279 domain-containing protein</fullName>
    </submittedName>
</protein>
<accession>A0A4R9K875</accession>
<dbReference type="OrthoDB" id="327329at2"/>
<evidence type="ECO:0000313" key="2">
    <source>
        <dbReference type="Proteomes" id="UP000297693"/>
    </source>
</evidence>
<sequence>MEMETQREPKSWAMIAIFGPKVKPMEITSKLGIDPDYFHDSDIKDIENNPMDPHWQINSTLGPESPVNEHIWELLKRLAPARKEMKDLASLHETCLYASVEFASQERKGIRLEKRTMLLLGELGVNLEILPWSEEDFETSA</sequence>
<gene>
    <name evidence="1" type="ORF">EHQ58_04515</name>
</gene>
<evidence type="ECO:0000313" key="1">
    <source>
        <dbReference type="EMBL" id="TGL61877.1"/>
    </source>
</evidence>
<dbReference type="AlphaFoldDB" id="A0A4R9K875"/>
<name>A0A4R9K875_9LEPT</name>
<dbReference type="InterPro" id="IPR025459">
    <property type="entry name" value="DUF4279"/>
</dbReference>
<keyword evidence="2" id="KW-1185">Reference proteome</keyword>
<dbReference type="Proteomes" id="UP000297693">
    <property type="component" value="Unassembled WGS sequence"/>
</dbReference>
<dbReference type="Pfam" id="PF14106">
    <property type="entry name" value="DUF4279"/>
    <property type="match status" value="1"/>
</dbReference>